<feature type="compositionally biased region" description="Low complexity" evidence="1">
    <location>
        <begin position="445"/>
        <end position="468"/>
    </location>
</feature>
<dbReference type="Pfam" id="PF12937">
    <property type="entry name" value="F-box-like"/>
    <property type="match status" value="1"/>
</dbReference>
<sequence>MHLDGLKNKLAALQISIPEQRRLLAESVERQTAIHSQLDAFFPILTLPLEITTQIFLHYVTNQSPKVVLRILAVCRLWRTCALSIPALWNTLKLSVGYENKERLALLERNVDAWFGRAGALLLSLTYSSYSDSLLSGIIRRYAARLQSLHLSLVPGSSFQSHHLRDRITLPQLETLRVDHLTFNHLTSDSHHLETFTAQEIIAREALDVLRVAPSLRAFAFHSWRLYNGDFLYDEPVVVNDQLTSFSFGPLVNANILRFLALPALEDWFVNHRGLTDDIVLPFRSRIHGPLEKLTLKSDTLSTRWLEKMPGLTTLDLAHLELQSRTDFIRELSHHHNRGFLPALKNLTLDNWKPHDVDNNLFDALTTRCTEDDESGHEYPRVQLESFELFWCPHSSPRLKATDFTGVVERHGVALQKLAALAKLASRQPSIPHSLRTRGQSKAVETPSSPLTPLSPEPKSAPSFTPLTAPSPPPPPHLDSESDSDSTDSTPSPFRRTMPGNLAVLESSATKPPVLHEGEITQAILRQFEIAFKNYVSYKSLERAQQASILVGCFRDYRITDWLEIDDERDAALLMTAKEIMAKVRSLVLSPSWERDLRIVMNQRKQGKAEPFAEFATAVRSTNSLLINTESHVDDERVRTLLEAGMLPDLQEDYEDDPDAKKEKKFLLWLVEVERVDTKRIRANGRLRVIADEQRKAADAVAAANNKRSTANDNNDRPSKKNRNENTAPLSSSSTSSADSKRCPKLTAEESQLLKSNHGCCKCRVPFVAHATEAVKTYPFPAAVGYKPITPATIAHWAHAVICGACKLTAN</sequence>
<keyword evidence="4" id="KW-1185">Reference proteome</keyword>
<dbReference type="Proteomes" id="UP001215598">
    <property type="component" value="Unassembled WGS sequence"/>
</dbReference>
<feature type="compositionally biased region" description="Basic and acidic residues" evidence="1">
    <location>
        <begin position="714"/>
        <end position="724"/>
    </location>
</feature>
<evidence type="ECO:0000313" key="3">
    <source>
        <dbReference type="EMBL" id="KAJ7785792.1"/>
    </source>
</evidence>
<proteinExistence type="predicted"/>
<evidence type="ECO:0000313" key="4">
    <source>
        <dbReference type="Proteomes" id="UP001215598"/>
    </source>
</evidence>
<dbReference type="InterPro" id="IPR032675">
    <property type="entry name" value="LRR_dom_sf"/>
</dbReference>
<dbReference type="SUPFAM" id="SSF81383">
    <property type="entry name" value="F-box domain"/>
    <property type="match status" value="1"/>
</dbReference>
<dbReference type="Gene3D" id="3.80.10.10">
    <property type="entry name" value="Ribonuclease Inhibitor"/>
    <property type="match status" value="1"/>
</dbReference>
<feature type="region of interest" description="Disordered" evidence="1">
    <location>
        <begin position="700"/>
        <end position="743"/>
    </location>
</feature>
<dbReference type="InterPro" id="IPR001810">
    <property type="entry name" value="F-box_dom"/>
</dbReference>
<feature type="domain" description="F-box" evidence="2">
    <location>
        <begin position="44"/>
        <end position="93"/>
    </location>
</feature>
<feature type="region of interest" description="Disordered" evidence="1">
    <location>
        <begin position="430"/>
        <end position="498"/>
    </location>
</feature>
<gene>
    <name evidence="3" type="ORF">B0H16DRAFT_1753714</name>
</gene>
<dbReference type="InterPro" id="IPR036047">
    <property type="entry name" value="F-box-like_dom_sf"/>
</dbReference>
<reference evidence="3" key="1">
    <citation type="submission" date="2023-03" db="EMBL/GenBank/DDBJ databases">
        <title>Massive genome expansion in bonnet fungi (Mycena s.s.) driven by repeated elements and novel gene families across ecological guilds.</title>
        <authorList>
            <consortium name="Lawrence Berkeley National Laboratory"/>
            <person name="Harder C.B."/>
            <person name="Miyauchi S."/>
            <person name="Viragh M."/>
            <person name="Kuo A."/>
            <person name="Thoen E."/>
            <person name="Andreopoulos B."/>
            <person name="Lu D."/>
            <person name="Skrede I."/>
            <person name="Drula E."/>
            <person name="Henrissat B."/>
            <person name="Morin E."/>
            <person name="Kohler A."/>
            <person name="Barry K."/>
            <person name="LaButti K."/>
            <person name="Morin E."/>
            <person name="Salamov A."/>
            <person name="Lipzen A."/>
            <person name="Mereny Z."/>
            <person name="Hegedus B."/>
            <person name="Baldrian P."/>
            <person name="Stursova M."/>
            <person name="Weitz H."/>
            <person name="Taylor A."/>
            <person name="Grigoriev I.V."/>
            <person name="Nagy L.G."/>
            <person name="Martin F."/>
            <person name="Kauserud H."/>
        </authorList>
    </citation>
    <scope>NUCLEOTIDE SEQUENCE</scope>
    <source>
        <strain evidence="3">CBHHK182m</strain>
    </source>
</reference>
<name>A0AAD7KIT2_9AGAR</name>
<protein>
    <recommendedName>
        <fullName evidence="2">F-box domain-containing protein</fullName>
    </recommendedName>
</protein>
<comment type="caution">
    <text evidence="3">The sequence shown here is derived from an EMBL/GenBank/DDBJ whole genome shotgun (WGS) entry which is preliminary data.</text>
</comment>
<evidence type="ECO:0000259" key="2">
    <source>
        <dbReference type="Pfam" id="PF12937"/>
    </source>
</evidence>
<organism evidence="3 4">
    <name type="scientific">Mycena metata</name>
    <dbReference type="NCBI Taxonomy" id="1033252"/>
    <lineage>
        <taxon>Eukaryota</taxon>
        <taxon>Fungi</taxon>
        <taxon>Dikarya</taxon>
        <taxon>Basidiomycota</taxon>
        <taxon>Agaricomycotina</taxon>
        <taxon>Agaricomycetes</taxon>
        <taxon>Agaricomycetidae</taxon>
        <taxon>Agaricales</taxon>
        <taxon>Marasmiineae</taxon>
        <taxon>Mycenaceae</taxon>
        <taxon>Mycena</taxon>
    </lineage>
</organism>
<evidence type="ECO:0000256" key="1">
    <source>
        <dbReference type="SAM" id="MobiDB-lite"/>
    </source>
</evidence>
<dbReference type="AlphaFoldDB" id="A0AAD7KIT2"/>
<accession>A0AAD7KIT2</accession>
<dbReference type="EMBL" id="JARKIB010000001">
    <property type="protein sequence ID" value="KAJ7785792.1"/>
    <property type="molecule type" value="Genomic_DNA"/>
</dbReference>